<keyword evidence="3" id="KW-0648">Protein biosynthesis</keyword>
<dbReference type="InterPro" id="IPR001950">
    <property type="entry name" value="SUI1"/>
</dbReference>
<dbReference type="PROSITE" id="PS50296">
    <property type="entry name" value="SUI1"/>
    <property type="match status" value="1"/>
</dbReference>
<name>A0ABD6D6A3_9EURY</name>
<gene>
    <name evidence="5" type="primary">yciH</name>
    <name evidence="5" type="ORF">ACFSBW_01890</name>
</gene>
<sequence>MVDDITGLPDDLDLDIEEDLARTETVLSVRMESRRYGKPMTIVEGFEDTNIDLQELASGLKQRLGAGGTVEGETIEIQGDHQRRIPELLRDEGFSVDA</sequence>
<protein>
    <submittedName>
        <fullName evidence="5">Stress response translation initiation inhibitor YciH</fullName>
    </submittedName>
</protein>
<evidence type="ECO:0000256" key="1">
    <source>
        <dbReference type="ARBA" id="ARBA00005422"/>
    </source>
</evidence>
<evidence type="ECO:0000256" key="2">
    <source>
        <dbReference type="ARBA" id="ARBA00022845"/>
    </source>
</evidence>
<evidence type="ECO:0000313" key="5">
    <source>
        <dbReference type="EMBL" id="MFD1640628.1"/>
    </source>
</evidence>
<feature type="domain" description="SUI1" evidence="4">
    <location>
        <begin position="27"/>
        <end position="93"/>
    </location>
</feature>
<comment type="caution">
    <text evidence="5">The sequence shown here is derived from an EMBL/GenBank/DDBJ whole genome shotgun (WGS) entry which is preliminary data.</text>
</comment>
<dbReference type="Gene3D" id="3.30.780.10">
    <property type="entry name" value="SUI1-like domain"/>
    <property type="match status" value="1"/>
</dbReference>
<organism evidence="5 6">
    <name type="scientific">Halohasta litorea</name>
    <dbReference type="NCBI Taxonomy" id="869891"/>
    <lineage>
        <taxon>Archaea</taxon>
        <taxon>Methanobacteriati</taxon>
        <taxon>Methanobacteriota</taxon>
        <taxon>Stenosarchaea group</taxon>
        <taxon>Halobacteria</taxon>
        <taxon>Halobacteriales</taxon>
        <taxon>Haloferacaceae</taxon>
        <taxon>Halohasta</taxon>
    </lineage>
</organism>
<accession>A0ABD6D6A3</accession>
<dbReference type="AlphaFoldDB" id="A0ABD6D6A3"/>
<evidence type="ECO:0000313" key="6">
    <source>
        <dbReference type="Proteomes" id="UP001597052"/>
    </source>
</evidence>
<dbReference type="PANTHER" id="PTHR12789:SF0">
    <property type="entry name" value="DENSITY-REGULATED PROTEIN"/>
    <property type="match status" value="1"/>
</dbReference>
<dbReference type="CDD" id="cd11567">
    <property type="entry name" value="YciH_like"/>
    <property type="match status" value="1"/>
</dbReference>
<dbReference type="InterPro" id="IPR005872">
    <property type="entry name" value="SUI1_arc_bac"/>
</dbReference>
<dbReference type="SUPFAM" id="SSF55159">
    <property type="entry name" value="eIF1-like"/>
    <property type="match status" value="1"/>
</dbReference>
<dbReference type="NCBIfam" id="NF002096">
    <property type="entry name" value="PRK00939.1"/>
    <property type="match status" value="1"/>
</dbReference>
<dbReference type="InterPro" id="IPR050318">
    <property type="entry name" value="DENR/SUI1_TIF"/>
</dbReference>
<keyword evidence="2" id="KW-0810">Translation regulation</keyword>
<evidence type="ECO:0000259" key="4">
    <source>
        <dbReference type="PROSITE" id="PS50296"/>
    </source>
</evidence>
<dbReference type="GO" id="GO:0006417">
    <property type="term" value="P:regulation of translation"/>
    <property type="evidence" value="ECO:0007669"/>
    <property type="project" value="UniProtKB-KW"/>
</dbReference>
<keyword evidence="6" id="KW-1185">Reference proteome</keyword>
<reference evidence="5 6" key="1">
    <citation type="journal article" date="2019" name="Int. J. Syst. Evol. Microbiol.">
        <title>The Global Catalogue of Microorganisms (GCM) 10K type strain sequencing project: providing services to taxonomists for standard genome sequencing and annotation.</title>
        <authorList>
            <consortium name="The Broad Institute Genomics Platform"/>
            <consortium name="The Broad Institute Genome Sequencing Center for Infectious Disease"/>
            <person name="Wu L."/>
            <person name="Ma J."/>
        </authorList>
    </citation>
    <scope>NUCLEOTIDE SEQUENCE [LARGE SCALE GENOMIC DNA]</scope>
    <source>
        <strain evidence="5 6">CGMCC 1.10593</strain>
    </source>
</reference>
<dbReference type="EMBL" id="JBHUDM010000001">
    <property type="protein sequence ID" value="MFD1640628.1"/>
    <property type="molecule type" value="Genomic_DNA"/>
</dbReference>
<dbReference type="GO" id="GO:0006412">
    <property type="term" value="P:translation"/>
    <property type="evidence" value="ECO:0007669"/>
    <property type="project" value="UniProtKB-KW"/>
</dbReference>
<comment type="similarity">
    <text evidence="1">Belongs to the SUI1 family.</text>
</comment>
<dbReference type="PANTHER" id="PTHR12789">
    <property type="entry name" value="DENSITY-REGULATED PROTEIN HOMOLOG"/>
    <property type="match status" value="1"/>
</dbReference>
<evidence type="ECO:0000256" key="3">
    <source>
        <dbReference type="ARBA" id="ARBA00022917"/>
    </source>
</evidence>
<proteinExistence type="inferred from homology"/>
<dbReference type="Proteomes" id="UP001597052">
    <property type="component" value="Unassembled WGS sequence"/>
</dbReference>
<dbReference type="RefSeq" id="WP_256394330.1">
    <property type="nucleotide sequence ID" value="NZ_JANHDJ010000001.1"/>
</dbReference>
<dbReference type="Pfam" id="PF01253">
    <property type="entry name" value="SUI1"/>
    <property type="match status" value="1"/>
</dbReference>
<dbReference type="InterPro" id="IPR036877">
    <property type="entry name" value="SUI1_dom_sf"/>
</dbReference>